<comment type="caution">
    <text evidence="8">The sequence shown here is derived from an EMBL/GenBank/DDBJ whole genome shotgun (WGS) entry which is preliminary data.</text>
</comment>
<dbReference type="EC" id="2.7.1.-" evidence="8"/>
<evidence type="ECO:0000256" key="4">
    <source>
        <dbReference type="ARBA" id="ARBA00022777"/>
    </source>
</evidence>
<protein>
    <submittedName>
        <fullName evidence="8">Hexose kinase</fullName>
        <ecNumber evidence="8">2.7.1.-</ecNumber>
    </submittedName>
</protein>
<name>A0ABV6XNH2_9ACTN</name>
<dbReference type="PIRSF" id="PIRSF000535">
    <property type="entry name" value="1PFK/6PFK/LacC"/>
    <property type="match status" value="1"/>
</dbReference>
<dbReference type="InterPro" id="IPR002173">
    <property type="entry name" value="Carboh/pur_kinase_PfkB_CS"/>
</dbReference>
<keyword evidence="5" id="KW-0067">ATP-binding</keyword>
<organism evidence="8 9">
    <name type="scientific">Streptacidiphilus jeojiensis</name>
    <dbReference type="NCBI Taxonomy" id="3229225"/>
    <lineage>
        <taxon>Bacteria</taxon>
        <taxon>Bacillati</taxon>
        <taxon>Actinomycetota</taxon>
        <taxon>Actinomycetes</taxon>
        <taxon>Kitasatosporales</taxon>
        <taxon>Streptomycetaceae</taxon>
        <taxon>Streptacidiphilus</taxon>
    </lineage>
</organism>
<evidence type="ECO:0000256" key="1">
    <source>
        <dbReference type="ARBA" id="ARBA00010688"/>
    </source>
</evidence>
<accession>A0ABV6XNH2</accession>
<evidence type="ECO:0000256" key="5">
    <source>
        <dbReference type="ARBA" id="ARBA00022840"/>
    </source>
</evidence>
<dbReference type="Proteomes" id="UP001592581">
    <property type="component" value="Unassembled WGS sequence"/>
</dbReference>
<dbReference type="InterPro" id="IPR011611">
    <property type="entry name" value="PfkB_dom"/>
</dbReference>
<dbReference type="NCBIfam" id="TIGR03168">
    <property type="entry name" value="1-PFK"/>
    <property type="match status" value="1"/>
</dbReference>
<evidence type="ECO:0000313" key="8">
    <source>
        <dbReference type="EMBL" id="MFC1439567.1"/>
    </source>
</evidence>
<dbReference type="RefSeq" id="WP_380565067.1">
    <property type="nucleotide sequence ID" value="NZ_JBEUKS010000005.1"/>
</dbReference>
<evidence type="ECO:0000256" key="2">
    <source>
        <dbReference type="ARBA" id="ARBA00022679"/>
    </source>
</evidence>
<dbReference type="PROSITE" id="PS00584">
    <property type="entry name" value="PFKB_KINASES_2"/>
    <property type="match status" value="1"/>
</dbReference>
<dbReference type="SUPFAM" id="SSF53613">
    <property type="entry name" value="Ribokinase-like"/>
    <property type="match status" value="1"/>
</dbReference>
<keyword evidence="9" id="KW-1185">Reference proteome</keyword>
<dbReference type="GO" id="GO:0016301">
    <property type="term" value="F:kinase activity"/>
    <property type="evidence" value="ECO:0007669"/>
    <property type="project" value="UniProtKB-KW"/>
</dbReference>
<dbReference type="Pfam" id="PF00294">
    <property type="entry name" value="PfkB"/>
    <property type="match status" value="1"/>
</dbReference>
<dbReference type="EMBL" id="JBEUKS010000005">
    <property type="protein sequence ID" value="MFC1439567.1"/>
    <property type="molecule type" value="Genomic_DNA"/>
</dbReference>
<keyword evidence="2 6" id="KW-0808">Transferase</keyword>
<evidence type="ECO:0000259" key="7">
    <source>
        <dbReference type="Pfam" id="PF00294"/>
    </source>
</evidence>
<dbReference type="InterPro" id="IPR029056">
    <property type="entry name" value="Ribokinase-like"/>
</dbReference>
<gene>
    <name evidence="8" type="ORF">ABUW04_15015</name>
</gene>
<dbReference type="InterPro" id="IPR017583">
    <property type="entry name" value="Tagatose/fructose_Pkinase"/>
</dbReference>
<dbReference type="PANTHER" id="PTHR46566">
    <property type="entry name" value="1-PHOSPHOFRUCTOKINASE-RELATED"/>
    <property type="match status" value="1"/>
</dbReference>
<dbReference type="PANTHER" id="PTHR46566:SF5">
    <property type="entry name" value="1-PHOSPHOFRUCTOKINASE"/>
    <property type="match status" value="1"/>
</dbReference>
<evidence type="ECO:0000256" key="3">
    <source>
        <dbReference type="ARBA" id="ARBA00022741"/>
    </source>
</evidence>
<keyword evidence="3" id="KW-0547">Nucleotide-binding</keyword>
<feature type="domain" description="Carbohydrate kinase PfkB" evidence="7">
    <location>
        <begin position="8"/>
        <end position="285"/>
    </location>
</feature>
<sequence>MIVTVTLNAALDTTYRLDALRPGDTNRVASVAQRAGGKGVNTARVLAARGRSVLVTGLAGGPSGQALRDDLDASSLPHRLTPVQGATRRTVAVVADDGEVTGLWEPGPEISAAEWRRFAEHDFPSALAEAEVVVVSGSLPPGVPVDAYALLLRRAAQLGVPAVLDADGEALLAGLAGRPALVKPNAEEARRATGAAHPAAAADRLRELGAVTAVVTAGADGLFGSTAGSRWHTPAPRRVHGNPTGAGDAATAALAIALAEGLPWARATADAAALAAAAVAAPLAGDYDPALYRELLKASDAYSGPHPGLHADR</sequence>
<reference evidence="8 9" key="1">
    <citation type="submission" date="2024-06" db="EMBL/GenBank/DDBJ databases">
        <authorList>
            <person name="Lee S.D."/>
        </authorList>
    </citation>
    <scope>NUCLEOTIDE SEQUENCE [LARGE SCALE GENOMIC DNA]</scope>
    <source>
        <strain evidence="8 9">N1-10</strain>
    </source>
</reference>
<dbReference type="PROSITE" id="PS00583">
    <property type="entry name" value="PFKB_KINASES_1"/>
    <property type="match status" value="1"/>
</dbReference>
<evidence type="ECO:0000313" key="9">
    <source>
        <dbReference type="Proteomes" id="UP001592581"/>
    </source>
</evidence>
<comment type="similarity">
    <text evidence="1">Belongs to the carbohydrate kinase PfkB family.</text>
</comment>
<keyword evidence="4 8" id="KW-0418">Kinase</keyword>
<evidence type="ECO:0000256" key="6">
    <source>
        <dbReference type="PIRNR" id="PIRNR000535"/>
    </source>
</evidence>
<proteinExistence type="inferred from homology"/>
<dbReference type="Gene3D" id="3.40.1190.20">
    <property type="match status" value="1"/>
</dbReference>